<evidence type="ECO:0000256" key="2">
    <source>
        <dbReference type="ARBA" id="ARBA00022801"/>
    </source>
</evidence>
<dbReference type="PANTHER" id="PTHR10963">
    <property type="entry name" value="GLYCOSYL HYDROLASE-RELATED"/>
    <property type="match status" value="1"/>
</dbReference>
<evidence type="ECO:0000256" key="1">
    <source>
        <dbReference type="ARBA" id="ARBA00022729"/>
    </source>
</evidence>
<evidence type="ECO:0000259" key="5">
    <source>
        <dbReference type="PROSITE" id="PS51762"/>
    </source>
</evidence>
<evidence type="ECO:0000256" key="3">
    <source>
        <dbReference type="ARBA" id="ARBA00023295"/>
    </source>
</evidence>
<feature type="compositionally biased region" description="Low complexity" evidence="4">
    <location>
        <begin position="458"/>
        <end position="482"/>
    </location>
</feature>
<keyword evidence="2" id="KW-0378">Hydrolase</keyword>
<evidence type="ECO:0000256" key="4">
    <source>
        <dbReference type="SAM" id="MobiDB-lite"/>
    </source>
</evidence>
<dbReference type="GO" id="GO:0005975">
    <property type="term" value="P:carbohydrate metabolic process"/>
    <property type="evidence" value="ECO:0007669"/>
    <property type="project" value="InterPro"/>
</dbReference>
<dbReference type="SUPFAM" id="SSF49899">
    <property type="entry name" value="Concanavalin A-like lectins/glucanases"/>
    <property type="match status" value="1"/>
</dbReference>
<evidence type="ECO:0000313" key="7">
    <source>
        <dbReference type="Proteomes" id="UP000327013"/>
    </source>
</evidence>
<reference evidence="6 7" key="1">
    <citation type="submission" date="2019-06" db="EMBL/GenBank/DDBJ databases">
        <title>A chromosomal-level reference genome of Carpinus fangiana (Coryloideae, Betulaceae).</title>
        <authorList>
            <person name="Yang X."/>
            <person name="Wang Z."/>
            <person name="Zhang L."/>
            <person name="Hao G."/>
            <person name="Liu J."/>
            <person name="Yang Y."/>
        </authorList>
    </citation>
    <scope>NUCLEOTIDE SEQUENCE [LARGE SCALE GENOMIC DNA]</scope>
    <source>
        <strain evidence="6">Cfa_2016G</strain>
        <tissue evidence="6">Leaf</tissue>
    </source>
</reference>
<dbReference type="EMBL" id="VIBQ01000083">
    <property type="protein sequence ID" value="KAB8664839.1"/>
    <property type="molecule type" value="Genomic_DNA"/>
</dbReference>
<comment type="caution">
    <text evidence="6">The sequence shown here is derived from an EMBL/GenBank/DDBJ whole genome shotgun (WGS) entry which is preliminary data.</text>
</comment>
<dbReference type="CDD" id="cd02183">
    <property type="entry name" value="GH16_fungal_CRH1_transglycosylase"/>
    <property type="match status" value="1"/>
</dbReference>
<dbReference type="AlphaFoldDB" id="A0A5N6L3H1"/>
<feature type="region of interest" description="Disordered" evidence="4">
    <location>
        <begin position="449"/>
        <end position="501"/>
    </location>
</feature>
<feature type="compositionally biased region" description="Pro residues" evidence="4">
    <location>
        <begin position="483"/>
        <end position="493"/>
    </location>
</feature>
<evidence type="ECO:0000313" key="6">
    <source>
        <dbReference type="EMBL" id="KAB8664839.1"/>
    </source>
</evidence>
<proteinExistence type="predicted"/>
<keyword evidence="1" id="KW-0732">Signal</keyword>
<dbReference type="InterPro" id="IPR050546">
    <property type="entry name" value="Glycosyl_Hydrlase_16"/>
</dbReference>
<dbReference type="PROSITE" id="PS51762">
    <property type="entry name" value="GH16_2"/>
    <property type="match status" value="1"/>
</dbReference>
<dbReference type="InterPro" id="IPR013320">
    <property type="entry name" value="ConA-like_dom_sf"/>
</dbReference>
<dbReference type="OrthoDB" id="4781at2759"/>
<keyword evidence="3" id="KW-0326">Glycosidase</keyword>
<accession>A0A5N6L3H1</accession>
<protein>
    <recommendedName>
        <fullName evidence="5">GH16 domain-containing protein</fullName>
    </recommendedName>
</protein>
<gene>
    <name evidence="6" type="ORF">FH972_026263</name>
</gene>
<dbReference type="Proteomes" id="UP000327013">
    <property type="component" value="Unassembled WGS sequence"/>
</dbReference>
<dbReference type="InterPro" id="IPR000757">
    <property type="entry name" value="Beta-glucanase-like"/>
</dbReference>
<dbReference type="Pfam" id="PF00722">
    <property type="entry name" value="Glyco_hydro_16"/>
    <property type="match status" value="1"/>
</dbReference>
<sequence>MELVSSREAVRQSNRKTTSGMMLSPYHVTELQVLKRSELTSDKARGQVGVGVRRAAQAGPDRDWRCLGLKSGVATRQPGMQLGEASRLFSACTMDCCLSRQSYGKNNSSFRVGDQKVNRLNSRRAACWYMSAGSRYSLVVRNRTVGRSTKYGQCGVGAYCLGGCDPQFSFDLKSCAVAPTCSNDDFKFNSLDGIQANTVYLGDASKANWVSEGRPVIYDDSVMLTMAPDTVGTLLASTHYVWYGKITAKMMSSAGNGVVSAFIMMSDVKDEIDFEFVGADLQHVQSNYYWQGVLDYHNSANLSVSNTNQDTHTYEIDWQPDTLTWSVDGNVMRTLKRSDTYNSTTAHYDYPQTPSRIMLSLWPAGLAKNGKGTVDWAGGLIDWNSPDMTNGYYHAQVFEVSVECYDPPPNAQVNGDKSYKYTSLAGTNDTVEITDDSGILASFYATGDNADADPNAKQSQSAGPSATSGSSSEPTGVETVPAAPAPARQPVPRPAVTARTP</sequence>
<dbReference type="GO" id="GO:0016757">
    <property type="term" value="F:glycosyltransferase activity"/>
    <property type="evidence" value="ECO:0007669"/>
    <property type="project" value="TreeGrafter"/>
</dbReference>
<organism evidence="6 7">
    <name type="scientific">Carpinus fangiana</name>
    <dbReference type="NCBI Taxonomy" id="176857"/>
    <lineage>
        <taxon>Eukaryota</taxon>
        <taxon>Viridiplantae</taxon>
        <taxon>Streptophyta</taxon>
        <taxon>Embryophyta</taxon>
        <taxon>Tracheophyta</taxon>
        <taxon>Spermatophyta</taxon>
        <taxon>Magnoliopsida</taxon>
        <taxon>eudicotyledons</taxon>
        <taxon>Gunneridae</taxon>
        <taxon>Pentapetalae</taxon>
        <taxon>rosids</taxon>
        <taxon>fabids</taxon>
        <taxon>Fagales</taxon>
        <taxon>Betulaceae</taxon>
        <taxon>Carpinus</taxon>
    </lineage>
</organism>
<name>A0A5N6L3H1_9ROSI</name>
<keyword evidence="7" id="KW-1185">Reference proteome</keyword>
<dbReference type="FunFam" id="2.60.120.200:FF:000159">
    <property type="entry name" value="Glycosidase"/>
    <property type="match status" value="1"/>
</dbReference>
<dbReference type="GO" id="GO:0004553">
    <property type="term" value="F:hydrolase activity, hydrolyzing O-glycosyl compounds"/>
    <property type="evidence" value="ECO:0007669"/>
    <property type="project" value="InterPro"/>
</dbReference>
<feature type="domain" description="GH16" evidence="5">
    <location>
        <begin position="171"/>
        <end position="385"/>
    </location>
</feature>
<dbReference type="PANTHER" id="PTHR10963:SF22">
    <property type="entry name" value="GLYCOSIDASE CRH2-RELATED"/>
    <property type="match status" value="1"/>
</dbReference>
<dbReference type="Gene3D" id="2.60.120.200">
    <property type="match status" value="1"/>
</dbReference>